<dbReference type="GeneID" id="80034066"/>
<name>A0A3G2KJI6_9CAUD</name>
<dbReference type="EMBL" id="MH834627">
    <property type="protein sequence ID" value="AYN59060.1"/>
    <property type="molecule type" value="Genomic_DNA"/>
</dbReference>
<evidence type="ECO:0000313" key="1">
    <source>
        <dbReference type="EMBL" id="AYN59060.1"/>
    </source>
</evidence>
<evidence type="ECO:0000313" key="2">
    <source>
        <dbReference type="Proteomes" id="UP000280567"/>
    </source>
</evidence>
<protein>
    <submittedName>
        <fullName evidence="1">HNH endonuclease</fullName>
    </submittedName>
</protein>
<dbReference type="Proteomes" id="UP000280567">
    <property type="component" value="Segment"/>
</dbReference>
<dbReference type="RefSeq" id="YP_010760966.1">
    <property type="nucleotide sequence ID" value="NC_073589.1"/>
</dbReference>
<proteinExistence type="predicted"/>
<keyword evidence="1" id="KW-0255">Endonuclease</keyword>
<keyword evidence="2" id="KW-1185">Reference proteome</keyword>
<keyword evidence="1" id="KW-0378">Hydrolase</keyword>
<keyword evidence="1" id="KW-0540">Nuclease</keyword>
<reference evidence="1 2" key="1">
    <citation type="submission" date="2018-09" db="EMBL/GenBank/DDBJ databases">
        <authorList>
            <person name="Rimple P.A."/>
            <person name="Stoner T.H."/>
            <person name="Garlena R.A."/>
            <person name="Russell D.A."/>
            <person name="Pope W.H."/>
            <person name="Jacobs-Sera D."/>
            <person name="Hatfull G.F."/>
        </authorList>
    </citation>
    <scope>NUCLEOTIDE SEQUENCE [LARGE SCALE GENOMIC DNA]</scope>
</reference>
<sequence length="87" mass="9697">MTCKADGCTRGGRIRKGWCDPHYRRWLRHGDPNAGRDFAHRVFDFATRLMSRYEVDAATVCWTWTGTLTTGGYGQIARDGVASTVGA</sequence>
<gene>
    <name evidence="1" type="primary">71</name>
    <name evidence="1" type="ORF">PBI_RYAN_71</name>
</gene>
<dbReference type="GO" id="GO:0004519">
    <property type="term" value="F:endonuclease activity"/>
    <property type="evidence" value="ECO:0007669"/>
    <property type="project" value="UniProtKB-KW"/>
</dbReference>
<organism evidence="1 2">
    <name type="scientific">Arthrobacter phage Ryan</name>
    <dbReference type="NCBI Taxonomy" id="2419968"/>
    <lineage>
        <taxon>Viruses</taxon>
        <taxon>Duplodnaviria</taxon>
        <taxon>Heunggongvirae</taxon>
        <taxon>Uroviricota</taxon>
        <taxon>Caudoviricetes</taxon>
        <taxon>Daemsvirinae</taxon>
        <taxon>Nanditavirus</taxon>
        <taxon>Nanditavirus ryan</taxon>
    </lineage>
</organism>
<dbReference type="KEGG" id="vg:80034066"/>
<accession>A0A3G2KJI6</accession>